<keyword evidence="5 9" id="KW-0999">Mitochondrion inner membrane</keyword>
<sequence length="119" mass="12943">MGEMKPPGQSGTGTASTASASRLRQFINSPAGPRTVFFWAPAMKWALVIAGIRDLNRPVDRVSTAQNVALAATGAIWARWSFQIVPKNYSLATVNVFVCATGLYHLFRKARAYLETRAA</sequence>
<dbReference type="Pfam" id="PF03650">
    <property type="entry name" value="MPC"/>
    <property type="match status" value="1"/>
</dbReference>
<evidence type="ECO:0000256" key="7">
    <source>
        <dbReference type="ARBA" id="ARBA00023128"/>
    </source>
</evidence>
<dbReference type="InterPro" id="IPR005336">
    <property type="entry name" value="MPC"/>
</dbReference>
<dbReference type="GO" id="GO:0006850">
    <property type="term" value="P:pyruvate import into mitochondria"/>
    <property type="evidence" value="ECO:0007669"/>
    <property type="project" value="InterPro"/>
</dbReference>
<reference evidence="10 11" key="1">
    <citation type="journal article" date="2004" name="Nature">
        <title>Genome sequence of the ultrasmall unicellular red alga Cyanidioschyzon merolae 10D.</title>
        <authorList>
            <person name="Matsuzaki M."/>
            <person name="Misumi O."/>
            <person name="Shin-i T."/>
            <person name="Maruyama S."/>
            <person name="Takahara M."/>
            <person name="Miyagishima S."/>
            <person name="Mori T."/>
            <person name="Nishida K."/>
            <person name="Yagisawa F."/>
            <person name="Nishida K."/>
            <person name="Yoshida Y."/>
            <person name="Nishimura Y."/>
            <person name="Nakao S."/>
            <person name="Kobayashi T."/>
            <person name="Momoyama Y."/>
            <person name="Higashiyama T."/>
            <person name="Minoda A."/>
            <person name="Sano M."/>
            <person name="Nomoto H."/>
            <person name="Oishi K."/>
            <person name="Hayashi H."/>
            <person name="Ohta F."/>
            <person name="Nishizaka S."/>
            <person name="Haga S."/>
            <person name="Miura S."/>
            <person name="Morishita T."/>
            <person name="Kabeya Y."/>
            <person name="Terasawa K."/>
            <person name="Suzuki Y."/>
            <person name="Ishii Y."/>
            <person name="Asakawa S."/>
            <person name="Takano H."/>
            <person name="Ohta N."/>
            <person name="Kuroiwa H."/>
            <person name="Tanaka K."/>
            <person name="Shimizu N."/>
            <person name="Sugano S."/>
            <person name="Sato N."/>
            <person name="Nozaki H."/>
            <person name="Ogasawara N."/>
            <person name="Kohara Y."/>
            <person name="Kuroiwa T."/>
        </authorList>
    </citation>
    <scope>NUCLEOTIDE SEQUENCE [LARGE SCALE GENOMIC DNA]</scope>
    <source>
        <strain evidence="10 11">10D</strain>
    </source>
</reference>
<organism evidence="10 11">
    <name type="scientific">Cyanidioschyzon merolae (strain NIES-3377 / 10D)</name>
    <name type="common">Unicellular red alga</name>
    <dbReference type="NCBI Taxonomy" id="280699"/>
    <lineage>
        <taxon>Eukaryota</taxon>
        <taxon>Rhodophyta</taxon>
        <taxon>Bangiophyceae</taxon>
        <taxon>Cyanidiales</taxon>
        <taxon>Cyanidiaceae</taxon>
        <taxon>Cyanidioschyzon</taxon>
    </lineage>
</organism>
<evidence type="ECO:0000256" key="6">
    <source>
        <dbReference type="ARBA" id="ARBA00022989"/>
    </source>
</evidence>
<keyword evidence="7 9" id="KW-0496">Mitochondrion</keyword>
<dbReference type="eggNOG" id="KOG1589">
    <property type="taxonomic scope" value="Eukaryota"/>
</dbReference>
<evidence type="ECO:0000256" key="5">
    <source>
        <dbReference type="ARBA" id="ARBA00022792"/>
    </source>
</evidence>
<evidence type="ECO:0000256" key="3">
    <source>
        <dbReference type="ARBA" id="ARBA00022448"/>
    </source>
</evidence>
<dbReference type="AlphaFoldDB" id="M1V3T0"/>
<evidence type="ECO:0000256" key="2">
    <source>
        <dbReference type="ARBA" id="ARBA00006416"/>
    </source>
</evidence>
<keyword evidence="8" id="KW-0472">Membrane</keyword>
<dbReference type="OMA" id="FWAPIVK"/>
<dbReference type="PANTHER" id="PTHR14154">
    <property type="entry name" value="UPF0041 BRAIN PROTEIN 44-RELATED"/>
    <property type="match status" value="1"/>
</dbReference>
<protein>
    <recommendedName>
        <fullName evidence="9">Mitochondrial pyruvate carrier</fullName>
    </recommendedName>
</protein>
<gene>
    <name evidence="10" type="ORF">CYME_CMB099C</name>
</gene>
<comment type="subcellular location">
    <subcellularLocation>
        <location evidence="1 9">Mitochondrion inner membrane</location>
        <topology evidence="1 9">Multi-pass membrane protein</topology>
    </subcellularLocation>
</comment>
<evidence type="ECO:0000256" key="4">
    <source>
        <dbReference type="ARBA" id="ARBA00022692"/>
    </source>
</evidence>
<comment type="function">
    <text evidence="9">Mediates the uptake of pyruvate into mitochondria.</text>
</comment>
<evidence type="ECO:0000256" key="1">
    <source>
        <dbReference type="ARBA" id="ARBA00004448"/>
    </source>
</evidence>
<keyword evidence="3 9" id="KW-0813">Transport</keyword>
<evidence type="ECO:0000313" key="11">
    <source>
        <dbReference type="Proteomes" id="UP000007014"/>
    </source>
</evidence>
<comment type="similarity">
    <text evidence="2 9">Belongs to the mitochondrial pyruvate carrier (MPC) (TC 2.A.105) family.</text>
</comment>
<reference evidence="10 11" key="2">
    <citation type="journal article" date="2007" name="BMC Biol.">
        <title>A 100%-complete sequence reveals unusually simple genomic features in the hot-spring red alga Cyanidioschyzon merolae.</title>
        <authorList>
            <person name="Nozaki H."/>
            <person name="Takano H."/>
            <person name="Misumi O."/>
            <person name="Terasawa K."/>
            <person name="Matsuzaki M."/>
            <person name="Maruyama S."/>
            <person name="Nishida K."/>
            <person name="Yagisawa F."/>
            <person name="Yoshida Y."/>
            <person name="Fujiwara T."/>
            <person name="Takio S."/>
            <person name="Tamura K."/>
            <person name="Chung S.J."/>
            <person name="Nakamura S."/>
            <person name="Kuroiwa H."/>
            <person name="Tanaka K."/>
            <person name="Sato N."/>
            <person name="Kuroiwa T."/>
        </authorList>
    </citation>
    <scope>NUCLEOTIDE SEQUENCE [LARGE SCALE GENOMIC DNA]</scope>
    <source>
        <strain evidence="10 11">10D</strain>
    </source>
</reference>
<dbReference type="OrthoDB" id="869189at2759"/>
<dbReference type="HOGENOM" id="CLU_099502_4_1_1"/>
<accession>M1V3T0</accession>
<dbReference type="Proteomes" id="UP000007014">
    <property type="component" value="Chromosome 2"/>
</dbReference>
<dbReference type="EMBL" id="AP006484">
    <property type="protein sequence ID" value="BAM78910.1"/>
    <property type="molecule type" value="Genomic_DNA"/>
</dbReference>
<evidence type="ECO:0000313" key="10">
    <source>
        <dbReference type="EMBL" id="BAM78910.1"/>
    </source>
</evidence>
<name>M1V3T0_CYAM1</name>
<dbReference type="Gramene" id="CMB099CT">
    <property type="protein sequence ID" value="CMB099CT"/>
    <property type="gene ID" value="CMB099C"/>
</dbReference>
<dbReference type="RefSeq" id="XP_005535196.1">
    <property type="nucleotide sequence ID" value="XM_005535139.1"/>
</dbReference>
<evidence type="ECO:0000256" key="9">
    <source>
        <dbReference type="RuleBase" id="RU363100"/>
    </source>
</evidence>
<dbReference type="GeneID" id="16992307"/>
<dbReference type="KEGG" id="cme:CYME_CMB099C"/>
<keyword evidence="4" id="KW-0812">Transmembrane</keyword>
<dbReference type="STRING" id="280699.M1V3T0"/>
<keyword evidence="6" id="KW-1133">Transmembrane helix</keyword>
<keyword evidence="11" id="KW-1185">Reference proteome</keyword>
<evidence type="ECO:0000256" key="8">
    <source>
        <dbReference type="ARBA" id="ARBA00023136"/>
    </source>
</evidence>
<dbReference type="GO" id="GO:0005743">
    <property type="term" value="C:mitochondrial inner membrane"/>
    <property type="evidence" value="ECO:0007669"/>
    <property type="project" value="UniProtKB-SubCell"/>
</dbReference>
<proteinExistence type="inferred from homology"/>